<sequence length="62" mass="7002">RGSFYSGVILVAYFSDPDHNATLEFHIESNDIILVDRFSGALRTVNAWRRHIEADYKACVSG</sequence>
<reference evidence="2" key="1">
    <citation type="submission" date="2022-11" db="UniProtKB">
        <authorList>
            <consortium name="WormBaseParasite"/>
        </authorList>
    </citation>
    <scope>IDENTIFICATION</scope>
</reference>
<protein>
    <submittedName>
        <fullName evidence="2">Uncharacterized protein</fullName>
    </submittedName>
</protein>
<organism evidence="1 2">
    <name type="scientific">Parascaris equorum</name>
    <name type="common">Equine roundworm</name>
    <dbReference type="NCBI Taxonomy" id="6256"/>
    <lineage>
        <taxon>Eukaryota</taxon>
        <taxon>Metazoa</taxon>
        <taxon>Ecdysozoa</taxon>
        <taxon>Nematoda</taxon>
        <taxon>Chromadorea</taxon>
        <taxon>Rhabditida</taxon>
        <taxon>Spirurina</taxon>
        <taxon>Ascaridomorpha</taxon>
        <taxon>Ascaridoidea</taxon>
        <taxon>Ascarididae</taxon>
        <taxon>Parascaris</taxon>
    </lineage>
</organism>
<evidence type="ECO:0000313" key="2">
    <source>
        <dbReference type="WBParaSite" id="PEQ_0001457501-mRNA-1"/>
    </source>
</evidence>
<proteinExistence type="predicted"/>
<accession>A0A914S6P0</accession>
<dbReference type="WBParaSite" id="PEQ_0001457501-mRNA-1">
    <property type="protein sequence ID" value="PEQ_0001457501-mRNA-1"/>
    <property type="gene ID" value="PEQ_0001457501"/>
</dbReference>
<evidence type="ECO:0000313" key="1">
    <source>
        <dbReference type="Proteomes" id="UP000887564"/>
    </source>
</evidence>
<dbReference type="Proteomes" id="UP000887564">
    <property type="component" value="Unplaced"/>
</dbReference>
<name>A0A914S6P0_PAREQ</name>
<keyword evidence="1" id="KW-1185">Reference proteome</keyword>
<dbReference type="AlphaFoldDB" id="A0A914S6P0"/>